<feature type="transmembrane region" description="Helical" evidence="8">
    <location>
        <begin position="211"/>
        <end position="228"/>
    </location>
</feature>
<reference evidence="9 10" key="1">
    <citation type="submission" date="2021-03" db="EMBL/GenBank/DDBJ databases">
        <title>Sequencing the genomes of 1000 actinobacteria strains.</title>
        <authorList>
            <person name="Klenk H.-P."/>
        </authorList>
    </citation>
    <scope>NUCLEOTIDE SEQUENCE [LARGE SCALE GENOMIC DNA]</scope>
    <source>
        <strain evidence="9 10">DSM 12544</strain>
    </source>
</reference>
<dbReference type="RefSeq" id="WP_210049638.1">
    <property type="nucleotide sequence ID" value="NZ_JAGINX010000001.1"/>
</dbReference>
<evidence type="ECO:0000313" key="10">
    <source>
        <dbReference type="Proteomes" id="UP001519331"/>
    </source>
</evidence>
<keyword evidence="5 8" id="KW-0812">Transmembrane</keyword>
<keyword evidence="7 8" id="KW-0472">Membrane</keyword>
<evidence type="ECO:0000256" key="2">
    <source>
        <dbReference type="ARBA" id="ARBA00010735"/>
    </source>
</evidence>
<dbReference type="EMBL" id="JAGINX010000001">
    <property type="protein sequence ID" value="MBP2319059.1"/>
    <property type="molecule type" value="Genomic_DNA"/>
</dbReference>
<evidence type="ECO:0000256" key="4">
    <source>
        <dbReference type="ARBA" id="ARBA00022475"/>
    </source>
</evidence>
<accession>A0ABS4T500</accession>
<dbReference type="Proteomes" id="UP001519331">
    <property type="component" value="Unassembled WGS sequence"/>
</dbReference>
<evidence type="ECO:0000256" key="3">
    <source>
        <dbReference type="ARBA" id="ARBA00022448"/>
    </source>
</evidence>
<name>A0ABS4T500_9MICC</name>
<gene>
    <name evidence="9" type="ORF">JOF45_002078</name>
</gene>
<feature type="transmembrane region" description="Helical" evidence="8">
    <location>
        <begin position="135"/>
        <end position="157"/>
    </location>
</feature>
<keyword evidence="6 8" id="KW-1133">Transmembrane helix</keyword>
<evidence type="ECO:0000256" key="6">
    <source>
        <dbReference type="ARBA" id="ARBA00022989"/>
    </source>
</evidence>
<dbReference type="Pfam" id="PF03591">
    <property type="entry name" value="AzlC"/>
    <property type="match status" value="1"/>
</dbReference>
<evidence type="ECO:0000256" key="1">
    <source>
        <dbReference type="ARBA" id="ARBA00004651"/>
    </source>
</evidence>
<protein>
    <submittedName>
        <fullName evidence="9">Branched-subunit amino acid permease</fullName>
    </submittedName>
</protein>
<evidence type="ECO:0000256" key="8">
    <source>
        <dbReference type="SAM" id="Phobius"/>
    </source>
</evidence>
<organism evidence="9 10">
    <name type="scientific">Nesterenkonia lacusekhoensis</name>
    <dbReference type="NCBI Taxonomy" id="150832"/>
    <lineage>
        <taxon>Bacteria</taxon>
        <taxon>Bacillati</taxon>
        <taxon>Actinomycetota</taxon>
        <taxon>Actinomycetes</taxon>
        <taxon>Micrococcales</taxon>
        <taxon>Micrococcaceae</taxon>
        <taxon>Nesterenkonia</taxon>
    </lineage>
</organism>
<evidence type="ECO:0000313" key="9">
    <source>
        <dbReference type="EMBL" id="MBP2319059.1"/>
    </source>
</evidence>
<evidence type="ECO:0000256" key="7">
    <source>
        <dbReference type="ARBA" id="ARBA00023136"/>
    </source>
</evidence>
<comment type="caution">
    <text evidence="9">The sequence shown here is derived from an EMBL/GenBank/DDBJ whole genome shotgun (WGS) entry which is preliminary data.</text>
</comment>
<keyword evidence="3" id="KW-0813">Transport</keyword>
<dbReference type="InterPro" id="IPR011606">
    <property type="entry name" value="Brnchd-chn_aa_trnsp_permease"/>
</dbReference>
<dbReference type="PANTHER" id="PTHR34979:SF1">
    <property type="entry name" value="INNER MEMBRANE PROTEIN YGAZ"/>
    <property type="match status" value="1"/>
</dbReference>
<keyword evidence="10" id="KW-1185">Reference proteome</keyword>
<sequence length="237" mass="24436">MHDAPKDDGRLLRLTPAARAGLSVSFAVALYGLSFGALSVASGLTFWQTVALSALMFTGGSQFALIGVLASGGSPATAFTGATLLSVRNTIYAVQLKALLNPTGLARYGAAQVTIDESMAVATAQQTQAERRRGFWITGVGVYIGWNIATVIGAVAGDHIAEPEALGLDGAVVAAFLALLWPRLRSKEPWALAVLAALVTTLTMPAVPAGIPILIAAGVAVIWGLISARRQEAVSRA</sequence>
<keyword evidence="4" id="KW-1003">Cell membrane</keyword>
<comment type="similarity">
    <text evidence="2">Belongs to the AzlC family.</text>
</comment>
<comment type="subcellular location">
    <subcellularLocation>
        <location evidence="1">Cell membrane</location>
        <topology evidence="1">Multi-pass membrane protein</topology>
    </subcellularLocation>
</comment>
<evidence type="ECO:0000256" key="5">
    <source>
        <dbReference type="ARBA" id="ARBA00022692"/>
    </source>
</evidence>
<proteinExistence type="inferred from homology"/>
<feature type="transmembrane region" description="Helical" evidence="8">
    <location>
        <begin position="20"/>
        <end position="40"/>
    </location>
</feature>
<dbReference type="PANTHER" id="PTHR34979">
    <property type="entry name" value="INNER MEMBRANE PROTEIN YGAZ"/>
    <property type="match status" value="1"/>
</dbReference>